<evidence type="ECO:0000256" key="7">
    <source>
        <dbReference type="ARBA" id="ARBA00022991"/>
    </source>
</evidence>
<evidence type="ECO:0000256" key="13">
    <source>
        <dbReference type="ARBA" id="ARBA00023224"/>
    </source>
</evidence>
<feature type="domain" description="G-protein coupled receptors family 1 profile" evidence="17">
    <location>
        <begin position="57"/>
        <end position="322"/>
    </location>
</feature>
<keyword evidence="7" id="KW-0157">Chromophore</keyword>
<evidence type="ECO:0000313" key="18">
    <source>
        <dbReference type="EMBL" id="KAF7255512.1"/>
    </source>
</evidence>
<proteinExistence type="inferred from homology"/>
<sequence>MFARYADNTTIGMLWPDDPDFFATVHPHWHNFPVPDPMYNYLIGVLITVICCTAMAGNLLVIGLFSFAKQLRTPANILIINLAISDFSFSLIVGFPLKTISVFNQRWAWGVLACELYGFFGGVFGFASLATNMFIALDRYFVISQPIEAFSRMTYSRVIFMLVIIWIWALLWSMPPLLGIGRYIAEGFHTSCTFDYISTDLENMLFNAGMYIFGFSVPVLIIIFCYYQIVKTVRRNEIELMKMAQKLNAENPISMKSTDKKADIEAAKTSIILILLFLLAWAPYAIVCLMTLLGKMENLTPFGAELPVMFAKSSAVYNPFVYAIRHPKFRKELEKRLPFLLCCCPPKEKDQATETTVTKVMDASPAET</sequence>
<keyword evidence="12 15" id="KW-0675">Receptor</keyword>
<dbReference type="GO" id="GO:0004930">
    <property type="term" value="F:G protein-coupled receptor activity"/>
    <property type="evidence" value="ECO:0007669"/>
    <property type="project" value="UniProtKB-KW"/>
</dbReference>
<comment type="caution">
    <text evidence="18">The sequence shown here is derived from an EMBL/GenBank/DDBJ whole genome shotgun (WGS) entry which is preliminary data.</text>
</comment>
<evidence type="ECO:0000256" key="12">
    <source>
        <dbReference type="ARBA" id="ARBA00023170"/>
    </source>
</evidence>
<dbReference type="InterPro" id="IPR050125">
    <property type="entry name" value="GPCR_opsins"/>
</dbReference>
<keyword evidence="5" id="KW-0681">Retinal protein</keyword>
<dbReference type="SMART" id="SM01381">
    <property type="entry name" value="7TM_GPCR_Srsx"/>
    <property type="match status" value="1"/>
</dbReference>
<keyword evidence="4 15" id="KW-0812">Transmembrane</keyword>
<keyword evidence="8 15" id="KW-0297">G-protein coupled receptor</keyword>
<evidence type="ECO:0000256" key="14">
    <source>
        <dbReference type="ARBA" id="ARBA00023288"/>
    </source>
</evidence>
<evidence type="ECO:0000256" key="10">
    <source>
        <dbReference type="ARBA" id="ARBA00023139"/>
    </source>
</evidence>
<keyword evidence="2" id="KW-0600">Photoreceptor protein</keyword>
<evidence type="ECO:0000259" key="17">
    <source>
        <dbReference type="PROSITE" id="PS50262"/>
    </source>
</evidence>
<organism evidence="18 19">
    <name type="scientific">Paragonimus skrjabini miyazakii</name>
    <dbReference type="NCBI Taxonomy" id="59628"/>
    <lineage>
        <taxon>Eukaryota</taxon>
        <taxon>Metazoa</taxon>
        <taxon>Spiralia</taxon>
        <taxon>Lophotrochozoa</taxon>
        <taxon>Platyhelminthes</taxon>
        <taxon>Trematoda</taxon>
        <taxon>Digenea</taxon>
        <taxon>Plagiorchiida</taxon>
        <taxon>Troglotremata</taxon>
        <taxon>Troglotrematidae</taxon>
        <taxon>Paragonimus</taxon>
    </lineage>
</organism>
<dbReference type="InterPro" id="IPR000276">
    <property type="entry name" value="GPCR_Rhodpsn"/>
</dbReference>
<feature type="transmembrane region" description="Helical" evidence="16">
    <location>
        <begin position="204"/>
        <end position="227"/>
    </location>
</feature>
<feature type="transmembrane region" description="Helical" evidence="16">
    <location>
        <begin position="158"/>
        <end position="184"/>
    </location>
</feature>
<keyword evidence="9 16" id="KW-0472">Membrane</keyword>
<evidence type="ECO:0000256" key="16">
    <source>
        <dbReference type="SAM" id="Phobius"/>
    </source>
</evidence>
<reference evidence="18" key="1">
    <citation type="submission" date="2019-07" db="EMBL/GenBank/DDBJ databases">
        <title>Annotation for the trematode Paragonimus miyazaki's.</title>
        <authorList>
            <person name="Choi Y.-J."/>
        </authorList>
    </citation>
    <scope>NUCLEOTIDE SEQUENCE</scope>
    <source>
        <strain evidence="18">Japan</strain>
    </source>
</reference>
<accession>A0A8S9YLC1</accession>
<dbReference type="PRINTS" id="PR00237">
    <property type="entry name" value="GPCRRHODOPSN"/>
</dbReference>
<dbReference type="OrthoDB" id="9996086at2759"/>
<evidence type="ECO:0000256" key="4">
    <source>
        <dbReference type="ARBA" id="ARBA00022692"/>
    </source>
</evidence>
<dbReference type="InterPro" id="IPR027430">
    <property type="entry name" value="Retinal_BS"/>
</dbReference>
<keyword evidence="11" id="KW-1015">Disulfide bond</keyword>
<name>A0A8S9YLC1_9TREM</name>
<dbReference type="FunFam" id="1.20.1070.10:FF:000044">
    <property type="entry name" value="Opsin, ultraviolet-sensitive"/>
    <property type="match status" value="1"/>
</dbReference>
<dbReference type="PROSITE" id="PS50262">
    <property type="entry name" value="G_PROTEIN_RECEP_F1_2"/>
    <property type="match status" value="1"/>
</dbReference>
<evidence type="ECO:0000256" key="3">
    <source>
        <dbReference type="ARBA" id="ARBA00022606"/>
    </source>
</evidence>
<feature type="transmembrane region" description="Helical" evidence="16">
    <location>
        <begin position="271"/>
        <end position="294"/>
    </location>
</feature>
<evidence type="ECO:0000256" key="11">
    <source>
        <dbReference type="ARBA" id="ARBA00023157"/>
    </source>
</evidence>
<dbReference type="GO" id="GO:0016020">
    <property type="term" value="C:membrane"/>
    <property type="evidence" value="ECO:0007669"/>
    <property type="project" value="UniProtKB-SubCell"/>
</dbReference>
<evidence type="ECO:0000256" key="5">
    <source>
        <dbReference type="ARBA" id="ARBA00022925"/>
    </source>
</evidence>
<keyword evidence="3" id="KW-0716">Sensory transduction</keyword>
<dbReference type="GO" id="GO:0007602">
    <property type="term" value="P:phototransduction"/>
    <property type="evidence" value="ECO:0007669"/>
    <property type="project" value="UniProtKB-KW"/>
</dbReference>
<dbReference type="EMBL" id="JTDE01003906">
    <property type="protein sequence ID" value="KAF7255512.1"/>
    <property type="molecule type" value="Genomic_DNA"/>
</dbReference>
<dbReference type="AlphaFoldDB" id="A0A8S9YLC1"/>
<feature type="transmembrane region" description="Helical" evidence="16">
    <location>
        <begin position="117"/>
        <end position="137"/>
    </location>
</feature>
<protein>
    <recommendedName>
        <fullName evidence="17">G-protein coupled receptors family 1 profile domain-containing protein</fullName>
    </recommendedName>
</protein>
<keyword evidence="19" id="KW-1185">Reference proteome</keyword>
<feature type="transmembrane region" description="Helical" evidence="16">
    <location>
        <begin position="77"/>
        <end position="97"/>
    </location>
</feature>
<dbReference type="Gene3D" id="1.20.1070.10">
    <property type="entry name" value="Rhodopsin 7-helix transmembrane proteins"/>
    <property type="match status" value="1"/>
</dbReference>
<dbReference type="SUPFAM" id="SSF81321">
    <property type="entry name" value="Family A G protein-coupled receptor-like"/>
    <property type="match status" value="1"/>
</dbReference>
<dbReference type="Proteomes" id="UP000822476">
    <property type="component" value="Unassembled WGS sequence"/>
</dbReference>
<keyword evidence="6 16" id="KW-1133">Transmembrane helix</keyword>
<keyword evidence="13 15" id="KW-0807">Transducer</keyword>
<dbReference type="GO" id="GO:0009881">
    <property type="term" value="F:photoreceptor activity"/>
    <property type="evidence" value="ECO:0007669"/>
    <property type="project" value="UniProtKB-KW"/>
</dbReference>
<dbReference type="InterPro" id="IPR017452">
    <property type="entry name" value="GPCR_Rhodpsn_7TM"/>
</dbReference>
<gene>
    <name evidence="18" type="ORF">EG68_08023</name>
</gene>
<comment type="similarity">
    <text evidence="15">Belongs to the G-protein coupled receptor 1 family.</text>
</comment>
<feature type="transmembrane region" description="Helical" evidence="16">
    <location>
        <begin position="41"/>
        <end position="65"/>
    </location>
</feature>
<evidence type="ECO:0000256" key="8">
    <source>
        <dbReference type="ARBA" id="ARBA00023040"/>
    </source>
</evidence>
<dbReference type="PROSITE" id="PS00238">
    <property type="entry name" value="OPSIN"/>
    <property type="match status" value="1"/>
</dbReference>
<evidence type="ECO:0000256" key="6">
    <source>
        <dbReference type="ARBA" id="ARBA00022989"/>
    </source>
</evidence>
<evidence type="ECO:0000256" key="15">
    <source>
        <dbReference type="RuleBase" id="RU000688"/>
    </source>
</evidence>
<evidence type="ECO:0000256" key="9">
    <source>
        <dbReference type="ARBA" id="ARBA00023136"/>
    </source>
</evidence>
<evidence type="ECO:0000313" key="19">
    <source>
        <dbReference type="Proteomes" id="UP000822476"/>
    </source>
</evidence>
<dbReference type="PANTHER" id="PTHR24240">
    <property type="entry name" value="OPSIN"/>
    <property type="match status" value="1"/>
</dbReference>
<keyword evidence="10" id="KW-0564">Palmitate</keyword>
<dbReference type="PROSITE" id="PS00237">
    <property type="entry name" value="G_PROTEIN_RECEP_F1_1"/>
    <property type="match status" value="1"/>
</dbReference>
<keyword evidence="14" id="KW-0449">Lipoprotein</keyword>
<comment type="subcellular location">
    <subcellularLocation>
        <location evidence="1">Membrane</location>
        <topology evidence="1">Multi-pass membrane protein</topology>
    </subcellularLocation>
</comment>
<evidence type="ECO:0000256" key="1">
    <source>
        <dbReference type="ARBA" id="ARBA00004141"/>
    </source>
</evidence>
<evidence type="ECO:0000256" key="2">
    <source>
        <dbReference type="ARBA" id="ARBA00022543"/>
    </source>
</evidence>
<dbReference type="Pfam" id="PF00001">
    <property type="entry name" value="7tm_1"/>
    <property type="match status" value="1"/>
</dbReference>